<dbReference type="SUPFAM" id="SSF46955">
    <property type="entry name" value="Putative DNA-binding domain"/>
    <property type="match status" value="1"/>
</dbReference>
<evidence type="ECO:0000313" key="3">
    <source>
        <dbReference type="Proteomes" id="UP000460435"/>
    </source>
</evidence>
<keyword evidence="3" id="KW-1185">Reference proteome</keyword>
<dbReference type="InterPro" id="IPR041657">
    <property type="entry name" value="HTH_17"/>
</dbReference>
<dbReference type="EMBL" id="WLZY01000002">
    <property type="protein sequence ID" value="NDL57047.1"/>
    <property type="molecule type" value="Genomic_DNA"/>
</dbReference>
<proteinExistence type="predicted"/>
<accession>A0A7K3M1Y2</accession>
<dbReference type="Proteomes" id="UP000460435">
    <property type="component" value="Unassembled WGS sequence"/>
</dbReference>
<comment type="caution">
    <text evidence="2">The sequence shown here is derived from an EMBL/GenBank/DDBJ whole genome shotgun (WGS) entry which is preliminary data.</text>
</comment>
<evidence type="ECO:0000259" key="1">
    <source>
        <dbReference type="Pfam" id="PF12728"/>
    </source>
</evidence>
<organism evidence="2 3">
    <name type="scientific">Phytoactinopolyspora mesophila</name>
    <dbReference type="NCBI Taxonomy" id="2650750"/>
    <lineage>
        <taxon>Bacteria</taxon>
        <taxon>Bacillati</taxon>
        <taxon>Actinomycetota</taxon>
        <taxon>Actinomycetes</taxon>
        <taxon>Jiangellales</taxon>
        <taxon>Jiangellaceae</taxon>
        <taxon>Phytoactinopolyspora</taxon>
    </lineage>
</organism>
<evidence type="ECO:0000313" key="2">
    <source>
        <dbReference type="EMBL" id="NDL57047.1"/>
    </source>
</evidence>
<dbReference type="InterPro" id="IPR010093">
    <property type="entry name" value="SinI_DNA-bd"/>
</dbReference>
<sequence length="59" mass="6814">MLSVTAAAEYLGVSKRTIRRMIHAGHLKAYRIRRRGMIRVTRTDLDDMLYEVKPGDVQP</sequence>
<reference evidence="2 3" key="1">
    <citation type="submission" date="2019-11" db="EMBL/GenBank/DDBJ databases">
        <authorList>
            <person name="Li X.-J."/>
            <person name="Feng X.-M."/>
        </authorList>
    </citation>
    <scope>NUCLEOTIDE SEQUENCE [LARGE SCALE GENOMIC DNA]</scope>
    <source>
        <strain evidence="2 3">XMNu-373</strain>
    </source>
</reference>
<dbReference type="Pfam" id="PF12728">
    <property type="entry name" value="HTH_17"/>
    <property type="match status" value="1"/>
</dbReference>
<dbReference type="InterPro" id="IPR009061">
    <property type="entry name" value="DNA-bd_dom_put_sf"/>
</dbReference>
<dbReference type="Gene3D" id="1.10.1660.10">
    <property type="match status" value="1"/>
</dbReference>
<feature type="domain" description="Helix-turn-helix" evidence="1">
    <location>
        <begin position="1"/>
        <end position="49"/>
    </location>
</feature>
<dbReference type="AlphaFoldDB" id="A0A7K3M1Y2"/>
<dbReference type="NCBIfam" id="TIGR01764">
    <property type="entry name" value="excise"/>
    <property type="match status" value="1"/>
</dbReference>
<dbReference type="GO" id="GO:0003677">
    <property type="term" value="F:DNA binding"/>
    <property type="evidence" value="ECO:0007669"/>
    <property type="project" value="InterPro"/>
</dbReference>
<name>A0A7K3M1Y2_9ACTN</name>
<gene>
    <name evidence="2" type="ORF">F7O44_08200</name>
</gene>
<protein>
    <submittedName>
        <fullName evidence="2">Helix-turn-helix domain-containing protein</fullName>
    </submittedName>
</protein>